<accession>A0A7X1F5N1</accession>
<name>A0A7X1F5N1_9SPHN</name>
<dbReference type="EMBL" id="JACLAU010000003">
    <property type="protein sequence ID" value="MBC2650816.1"/>
    <property type="molecule type" value="Genomic_DNA"/>
</dbReference>
<organism evidence="1 2">
    <name type="scientific">Novosphingobium aerophilum</name>
    <dbReference type="NCBI Taxonomy" id="2839843"/>
    <lineage>
        <taxon>Bacteria</taxon>
        <taxon>Pseudomonadati</taxon>
        <taxon>Pseudomonadota</taxon>
        <taxon>Alphaproteobacteria</taxon>
        <taxon>Sphingomonadales</taxon>
        <taxon>Sphingomonadaceae</taxon>
        <taxon>Novosphingobium</taxon>
    </lineage>
</organism>
<gene>
    <name evidence="1" type="ORF">H7F49_03800</name>
</gene>
<proteinExistence type="predicted"/>
<dbReference type="Proteomes" id="UP000520156">
    <property type="component" value="Unassembled WGS sequence"/>
</dbReference>
<dbReference type="InterPro" id="IPR036641">
    <property type="entry name" value="HPT_dom_sf"/>
</dbReference>
<dbReference type="GO" id="GO:0000160">
    <property type="term" value="P:phosphorelay signal transduction system"/>
    <property type="evidence" value="ECO:0007669"/>
    <property type="project" value="InterPro"/>
</dbReference>
<comment type="caution">
    <text evidence="1">The sequence shown here is derived from an EMBL/GenBank/DDBJ whole genome shotgun (WGS) entry which is preliminary data.</text>
</comment>
<evidence type="ECO:0000313" key="2">
    <source>
        <dbReference type="Proteomes" id="UP000520156"/>
    </source>
</evidence>
<dbReference type="Gene3D" id="1.20.120.160">
    <property type="entry name" value="HPT domain"/>
    <property type="match status" value="1"/>
</dbReference>
<dbReference type="AlphaFoldDB" id="A0A7X1F5N1"/>
<protein>
    <submittedName>
        <fullName evidence="1">Hpt domain-containing protein</fullName>
    </submittedName>
</protein>
<sequence length="103" mass="10767">MVLHAGALDETLAAAAGNDPALFLELRSAFAESLGHHLDLLQRARCDANWRTAVLRIRGLAASFQVQPLIELADAALSAAPGEPTVVRALCGFMTDLKGAGTS</sequence>
<reference evidence="1 2" key="1">
    <citation type="submission" date="2020-08" db="EMBL/GenBank/DDBJ databases">
        <title>The genome sequence of Novosphingobium flavum 4Y4.</title>
        <authorList>
            <person name="Liu Y."/>
        </authorList>
    </citation>
    <scope>NUCLEOTIDE SEQUENCE [LARGE SCALE GENOMIC DNA]</scope>
    <source>
        <strain evidence="1 2">4Y4</strain>
    </source>
</reference>
<keyword evidence="2" id="KW-1185">Reference proteome</keyword>
<evidence type="ECO:0000313" key="1">
    <source>
        <dbReference type="EMBL" id="MBC2650816.1"/>
    </source>
</evidence>
<dbReference type="RefSeq" id="WP_185682239.1">
    <property type="nucleotide sequence ID" value="NZ_JACLAU010000003.1"/>
</dbReference>
<dbReference type="SUPFAM" id="SSF47226">
    <property type="entry name" value="Histidine-containing phosphotransfer domain, HPT domain"/>
    <property type="match status" value="1"/>
</dbReference>